<organism evidence="3 4">
    <name type="scientific">Trichomalopsis sarcophagae</name>
    <dbReference type="NCBI Taxonomy" id="543379"/>
    <lineage>
        <taxon>Eukaryota</taxon>
        <taxon>Metazoa</taxon>
        <taxon>Ecdysozoa</taxon>
        <taxon>Arthropoda</taxon>
        <taxon>Hexapoda</taxon>
        <taxon>Insecta</taxon>
        <taxon>Pterygota</taxon>
        <taxon>Neoptera</taxon>
        <taxon>Endopterygota</taxon>
        <taxon>Hymenoptera</taxon>
        <taxon>Apocrita</taxon>
        <taxon>Proctotrupomorpha</taxon>
        <taxon>Chalcidoidea</taxon>
        <taxon>Pteromalidae</taxon>
        <taxon>Pteromalinae</taxon>
        <taxon>Trichomalopsis</taxon>
    </lineage>
</organism>
<dbReference type="SMART" id="SM00100">
    <property type="entry name" value="cNMP"/>
    <property type="match status" value="1"/>
</dbReference>
<dbReference type="SUPFAM" id="SSF81324">
    <property type="entry name" value="Voltage-gated potassium channels"/>
    <property type="match status" value="1"/>
</dbReference>
<dbReference type="Gene3D" id="1.10.287.630">
    <property type="entry name" value="Helix hairpin bin"/>
    <property type="match status" value="1"/>
</dbReference>
<dbReference type="GO" id="GO:0003254">
    <property type="term" value="P:regulation of membrane depolarization"/>
    <property type="evidence" value="ECO:0007669"/>
    <property type="project" value="TreeGrafter"/>
</dbReference>
<feature type="transmembrane region" description="Helical" evidence="1">
    <location>
        <begin position="80"/>
        <end position="106"/>
    </location>
</feature>
<comment type="caution">
    <text evidence="3">The sequence shown here is derived from an EMBL/GenBank/DDBJ whole genome shotgun (WGS) entry which is preliminary data.</text>
</comment>
<accession>A0A232F4N6</accession>
<dbReference type="GO" id="GO:0005249">
    <property type="term" value="F:voltage-gated potassium channel activity"/>
    <property type="evidence" value="ECO:0007669"/>
    <property type="project" value="TreeGrafter"/>
</dbReference>
<keyword evidence="1" id="KW-0812">Transmembrane</keyword>
<evidence type="ECO:0000313" key="4">
    <source>
        <dbReference type="Proteomes" id="UP000215335"/>
    </source>
</evidence>
<dbReference type="PANTHER" id="PTHR45689:SF14">
    <property type="entry name" value="CYCLIC NUCLEOTIDE-GATED CATION CHANNEL SUBUNIT A-LIKE PROTEIN"/>
    <property type="match status" value="1"/>
</dbReference>
<proteinExistence type="predicted"/>
<feature type="transmembrane region" description="Helical" evidence="1">
    <location>
        <begin position="227"/>
        <end position="254"/>
    </location>
</feature>
<dbReference type="SUPFAM" id="SSF51206">
    <property type="entry name" value="cAMP-binding domain-like"/>
    <property type="match status" value="1"/>
</dbReference>
<evidence type="ECO:0000256" key="1">
    <source>
        <dbReference type="SAM" id="Phobius"/>
    </source>
</evidence>
<dbReference type="Gene3D" id="2.60.120.10">
    <property type="entry name" value="Jelly Rolls"/>
    <property type="match status" value="1"/>
</dbReference>
<evidence type="ECO:0000313" key="3">
    <source>
        <dbReference type="EMBL" id="OXU25307.1"/>
    </source>
</evidence>
<dbReference type="InterPro" id="IPR051413">
    <property type="entry name" value="K/Na_HCN_channel"/>
</dbReference>
<reference evidence="3 4" key="1">
    <citation type="journal article" date="2017" name="Curr. Biol.">
        <title>The Evolution of Venom by Co-option of Single-Copy Genes.</title>
        <authorList>
            <person name="Martinson E.O."/>
            <person name="Mrinalini"/>
            <person name="Kelkar Y.D."/>
            <person name="Chang C.H."/>
            <person name="Werren J.H."/>
        </authorList>
    </citation>
    <scope>NUCLEOTIDE SEQUENCE [LARGE SCALE GENOMIC DNA]</scope>
    <source>
        <strain evidence="3 4">Alberta</strain>
        <tissue evidence="3">Whole body</tissue>
    </source>
</reference>
<dbReference type="InterPro" id="IPR018490">
    <property type="entry name" value="cNMP-bd_dom_sf"/>
</dbReference>
<dbReference type="AlphaFoldDB" id="A0A232F4N6"/>
<keyword evidence="1" id="KW-0472">Membrane</keyword>
<keyword evidence="4" id="KW-1185">Reference proteome</keyword>
<feature type="transmembrane region" description="Helical" evidence="1">
    <location>
        <begin position="187"/>
        <end position="206"/>
    </location>
</feature>
<keyword evidence="1" id="KW-1133">Transmembrane helix</keyword>
<name>A0A232F4N6_9HYME</name>
<dbReference type="PANTHER" id="PTHR45689">
    <property type="entry name" value="I[[H]] CHANNEL, ISOFORM E"/>
    <property type="match status" value="1"/>
</dbReference>
<dbReference type="GO" id="GO:0098855">
    <property type="term" value="C:HCN channel complex"/>
    <property type="evidence" value="ECO:0007669"/>
    <property type="project" value="TreeGrafter"/>
</dbReference>
<feature type="transmembrane region" description="Helical" evidence="1">
    <location>
        <begin position="118"/>
        <end position="137"/>
    </location>
</feature>
<dbReference type="InterPro" id="IPR018488">
    <property type="entry name" value="cNMP-bd_CS"/>
</dbReference>
<sequence length="561" mass="65651">MLNAHRCELPKSSDFTLPKPRSCFCCLPPFDSLQSWFTIYENHPKCRQHLISLAAANKEKRRHTSNKYWYIIHPFSKIKFFWDIIMMMVYFVAFITIPFFMCFVVLDYESVRLDNVNHVIYVFCWIDIIGNCMTGFYDKSKDEVILDQGMILKRYLRSYLFIDIFTSLPYDYITLPWRKVPGPEDSILATLINLLPLLKLSRYFTFTSYVRQTFLHFDSEDISCQMFLTLLLYTYVIHWFTCFCNVTPLIMMYAMHVPVTESEDTWLASVEIKSIAHRYQRALFIVLENFTASGYGGIMPQSDGHIMVCTVLMVLGRLFESYIIIMLLQIVADRKASESKYEQIVNQLSAYARQKQLPAFMKRRLLAYYHYRFRNSYFREKNIFANLSDVLRQEVTLHSCRRLVENVEIFQDLPKNILTLIVTNLKPELYLAKDMIIKAGTQGDCMFFLSSGTVAILTPTGKEVCFLEDGAHFGEVALLVQDQRRVASVVAVEVCEVYRLDRKDFRKCIAVHSDLFAKIERIATERMQRTVLIEEQHKRFTLHSRASSSAAQLRKVRQSQA</sequence>
<dbReference type="CDD" id="cd00038">
    <property type="entry name" value="CAP_ED"/>
    <property type="match status" value="1"/>
</dbReference>
<dbReference type="STRING" id="543379.A0A232F4N6"/>
<evidence type="ECO:0000259" key="2">
    <source>
        <dbReference type="PROSITE" id="PS50042"/>
    </source>
</evidence>
<dbReference type="Proteomes" id="UP000215335">
    <property type="component" value="Unassembled WGS sequence"/>
</dbReference>
<dbReference type="Pfam" id="PF00027">
    <property type="entry name" value="cNMP_binding"/>
    <property type="match status" value="1"/>
</dbReference>
<feature type="domain" description="Cyclic nucleotide-binding" evidence="2">
    <location>
        <begin position="409"/>
        <end position="509"/>
    </location>
</feature>
<dbReference type="PROSITE" id="PS00888">
    <property type="entry name" value="CNMP_BINDING_1"/>
    <property type="match status" value="1"/>
</dbReference>
<dbReference type="PROSITE" id="PS50042">
    <property type="entry name" value="CNMP_BINDING_3"/>
    <property type="match status" value="1"/>
</dbReference>
<dbReference type="Gene3D" id="1.10.287.70">
    <property type="match status" value="1"/>
</dbReference>
<dbReference type="InterPro" id="IPR014710">
    <property type="entry name" value="RmlC-like_jellyroll"/>
</dbReference>
<dbReference type="InterPro" id="IPR000595">
    <property type="entry name" value="cNMP-bd_dom"/>
</dbReference>
<dbReference type="GO" id="GO:0035725">
    <property type="term" value="P:sodium ion transmembrane transport"/>
    <property type="evidence" value="ECO:0007669"/>
    <property type="project" value="TreeGrafter"/>
</dbReference>
<dbReference type="EMBL" id="NNAY01001059">
    <property type="protein sequence ID" value="OXU25307.1"/>
    <property type="molecule type" value="Genomic_DNA"/>
</dbReference>
<protein>
    <recommendedName>
        <fullName evidence="2">Cyclic nucleotide-binding domain-containing protein</fullName>
    </recommendedName>
</protein>
<gene>
    <name evidence="3" type="ORF">TSAR_002133</name>
</gene>
<dbReference type="OrthoDB" id="2021138at2759"/>